<keyword evidence="4 8" id="KW-0521">NADP</keyword>
<evidence type="ECO:0000313" key="17">
    <source>
        <dbReference type="EMBL" id="MBA9079225.1"/>
    </source>
</evidence>
<evidence type="ECO:0000256" key="12">
    <source>
        <dbReference type="PIRSR" id="PIRSR000445-4"/>
    </source>
</evidence>
<dbReference type="Gene3D" id="3.30.460.30">
    <property type="entry name" value="Glutamyl-tRNA reductase, N-terminal domain"/>
    <property type="match status" value="1"/>
</dbReference>
<dbReference type="EMBL" id="JACJIQ010000019">
    <property type="protein sequence ID" value="MBA9079225.1"/>
    <property type="molecule type" value="Genomic_DNA"/>
</dbReference>
<comment type="catalytic activity">
    <reaction evidence="7 8 13">
        <text>(S)-4-amino-5-oxopentanoate + tRNA(Glu) + NADP(+) = L-glutamyl-tRNA(Glu) + NADPH + H(+)</text>
        <dbReference type="Rhea" id="RHEA:12344"/>
        <dbReference type="Rhea" id="RHEA-COMP:9663"/>
        <dbReference type="Rhea" id="RHEA-COMP:9680"/>
        <dbReference type="ChEBI" id="CHEBI:15378"/>
        <dbReference type="ChEBI" id="CHEBI:57501"/>
        <dbReference type="ChEBI" id="CHEBI:57783"/>
        <dbReference type="ChEBI" id="CHEBI:58349"/>
        <dbReference type="ChEBI" id="CHEBI:78442"/>
        <dbReference type="ChEBI" id="CHEBI:78520"/>
        <dbReference type="EC" id="1.2.1.70"/>
    </reaction>
</comment>
<comment type="miscellaneous">
    <text evidence="8">During catalysis, the active site Cys acts as a nucleophile attacking the alpha-carbonyl group of tRNA-bound glutamate with the formation of a thioester intermediate between enzyme and glutamate, and the concomitant release of tRNA(Glu). The thioester intermediate is finally reduced by direct hydride transfer from NADPH, to form the product GSA.</text>
</comment>
<evidence type="ECO:0000256" key="1">
    <source>
        <dbReference type="ARBA" id="ARBA00005059"/>
    </source>
</evidence>
<dbReference type="GO" id="GO:0050661">
    <property type="term" value="F:NADP binding"/>
    <property type="evidence" value="ECO:0007669"/>
    <property type="project" value="InterPro"/>
</dbReference>
<evidence type="ECO:0000256" key="7">
    <source>
        <dbReference type="ARBA" id="ARBA00047464"/>
    </source>
</evidence>
<evidence type="ECO:0000259" key="15">
    <source>
        <dbReference type="Pfam" id="PF01488"/>
    </source>
</evidence>
<dbReference type="Pfam" id="PF05201">
    <property type="entry name" value="GlutR_N"/>
    <property type="match status" value="1"/>
</dbReference>
<evidence type="ECO:0000256" key="11">
    <source>
        <dbReference type="PIRSR" id="PIRSR000445-3"/>
    </source>
</evidence>
<comment type="caution">
    <text evidence="17">The sequence shown here is derived from an EMBL/GenBank/DDBJ whole genome shotgun (WGS) entry which is preliminary data.</text>
</comment>
<feature type="domain" description="Tetrapyrrole biosynthesis glutamyl-tRNA reductase dimerisation" evidence="14">
    <location>
        <begin position="320"/>
        <end position="415"/>
    </location>
</feature>
<evidence type="ECO:0000256" key="10">
    <source>
        <dbReference type="PIRSR" id="PIRSR000445-2"/>
    </source>
</evidence>
<dbReference type="GO" id="GO:0008883">
    <property type="term" value="F:glutamyl-tRNA reductase activity"/>
    <property type="evidence" value="ECO:0007669"/>
    <property type="project" value="UniProtKB-UniRule"/>
</dbReference>
<proteinExistence type="inferred from homology"/>
<evidence type="ECO:0000256" key="8">
    <source>
        <dbReference type="HAMAP-Rule" id="MF_00087"/>
    </source>
</evidence>
<sequence>MQTSFKALTLSYKQAPIAVREAVSLNEIGCRNLLDKIKEFTLAQEVLVLSTCNRTEVYYAASEDYSQEIIKLIAMEKGFISTSDVKPYFLHIDQPEAAVQHLFQVALGLESQVVGDMQIMNQVKNAYQWAADAGMAGPYLHRLLHTIFFTNKRVVNETAFKDGAASVSYATVELVEELTRHLENPRVLMLGVGEIGANVADNFQKSTIQNLTIANRTHHKAVELAKQCNARAIYWEKVWEEMRQADVVISSVPGDCFFISAEQVAQMGEKAPAFFLDLSMPRSVDGNLNELANTAVYNIDNIKNRATEALEKRLAAIPAAKAIIADEMANFQTWTREMQMSPALQQFKNRLEEIRQREVARFVKQLGDGEKELVETITKNILNKIVKMPALELKAACQRGESEAMLEGLSALFRLEQEPQLA</sequence>
<dbReference type="EC" id="1.2.1.70" evidence="3 8"/>
<dbReference type="InterPro" id="IPR006151">
    <property type="entry name" value="Shikm_DH/Glu-tRNA_Rdtase"/>
</dbReference>
<dbReference type="SUPFAM" id="SSF69742">
    <property type="entry name" value="Glutamyl tRNA-reductase catalytic, N-terminal domain"/>
    <property type="match status" value="1"/>
</dbReference>
<feature type="binding site" evidence="8 10">
    <location>
        <begin position="51"/>
        <end position="54"/>
    </location>
    <ligand>
        <name>substrate</name>
    </ligand>
</feature>
<evidence type="ECO:0000256" key="2">
    <source>
        <dbReference type="ARBA" id="ARBA00005916"/>
    </source>
</evidence>
<dbReference type="Pfam" id="PF01488">
    <property type="entry name" value="Shikimate_DH"/>
    <property type="match status" value="1"/>
</dbReference>
<dbReference type="HAMAP" id="MF_00087">
    <property type="entry name" value="Glu_tRNA_reductase"/>
    <property type="match status" value="1"/>
</dbReference>
<dbReference type="InterPro" id="IPR015896">
    <property type="entry name" value="4pyrrol_synth_GluRdtase_dimer"/>
</dbReference>
<dbReference type="PIRSF" id="PIRSF000445">
    <property type="entry name" value="4pyrrol_synth_GluRdtase"/>
    <property type="match status" value="1"/>
</dbReference>
<dbReference type="Pfam" id="PF00745">
    <property type="entry name" value="GlutR_dimer"/>
    <property type="match status" value="1"/>
</dbReference>
<dbReference type="UniPathway" id="UPA00251">
    <property type="reaction ID" value="UER00316"/>
</dbReference>
<evidence type="ECO:0000259" key="16">
    <source>
        <dbReference type="Pfam" id="PF05201"/>
    </source>
</evidence>
<dbReference type="InterPro" id="IPR015895">
    <property type="entry name" value="4pyrrol_synth_GluRdtase_N"/>
</dbReference>
<dbReference type="InterPro" id="IPR036343">
    <property type="entry name" value="GluRdtase_N_sf"/>
</dbReference>
<accession>A0A839GUR5</accession>
<comment type="similarity">
    <text evidence="2 8 13">Belongs to the glutamyl-tRNA reductase family.</text>
</comment>
<dbReference type="InterPro" id="IPR036291">
    <property type="entry name" value="NAD(P)-bd_dom_sf"/>
</dbReference>
<evidence type="ECO:0000256" key="4">
    <source>
        <dbReference type="ARBA" id="ARBA00022857"/>
    </source>
</evidence>
<dbReference type="GO" id="GO:0019353">
    <property type="term" value="P:protoporphyrinogen IX biosynthetic process from glutamate"/>
    <property type="evidence" value="ECO:0007669"/>
    <property type="project" value="TreeGrafter"/>
</dbReference>
<keyword evidence="18" id="KW-1185">Reference proteome</keyword>
<evidence type="ECO:0000313" key="18">
    <source>
        <dbReference type="Proteomes" id="UP000563094"/>
    </source>
</evidence>
<feature type="active site" description="Nucleophile" evidence="8 9">
    <location>
        <position position="52"/>
    </location>
</feature>
<keyword evidence="5 8" id="KW-0560">Oxidoreductase</keyword>
<feature type="domain" description="Glutamyl-tRNA reductase N-terminal" evidence="16">
    <location>
        <begin position="9"/>
        <end position="158"/>
    </location>
</feature>
<feature type="binding site" evidence="8 10">
    <location>
        <position position="122"/>
    </location>
    <ligand>
        <name>substrate</name>
    </ligand>
</feature>
<evidence type="ECO:0000256" key="13">
    <source>
        <dbReference type="RuleBase" id="RU000584"/>
    </source>
</evidence>
<dbReference type="CDD" id="cd05213">
    <property type="entry name" value="NAD_bind_Glutamyl_tRNA_reduct"/>
    <property type="match status" value="1"/>
</dbReference>
<dbReference type="Gene3D" id="3.40.50.720">
    <property type="entry name" value="NAD(P)-binding Rossmann-like Domain"/>
    <property type="match status" value="1"/>
</dbReference>
<evidence type="ECO:0000259" key="14">
    <source>
        <dbReference type="Pfam" id="PF00745"/>
    </source>
</evidence>
<dbReference type="InterPro" id="IPR000343">
    <property type="entry name" value="4pyrrol_synth_GluRdtase"/>
</dbReference>
<dbReference type="FunFam" id="3.30.460.30:FF:000001">
    <property type="entry name" value="Glutamyl-tRNA reductase"/>
    <property type="match status" value="1"/>
</dbReference>
<evidence type="ECO:0000256" key="5">
    <source>
        <dbReference type="ARBA" id="ARBA00023002"/>
    </source>
</evidence>
<dbReference type="RefSeq" id="WP_182514181.1">
    <property type="nucleotide sequence ID" value="NZ_JACJIQ010000019.1"/>
</dbReference>
<feature type="binding site" evidence="8 11">
    <location>
        <begin position="191"/>
        <end position="196"/>
    </location>
    <ligand>
        <name>NADP(+)</name>
        <dbReference type="ChEBI" id="CHEBI:58349"/>
    </ligand>
</feature>
<gene>
    <name evidence="8" type="primary">hemA</name>
    <name evidence="17" type="ORF">FHS90_003960</name>
</gene>
<dbReference type="NCBIfam" id="TIGR01035">
    <property type="entry name" value="hemA"/>
    <property type="match status" value="1"/>
</dbReference>
<feature type="domain" description="Quinate/shikimate 5-dehydrogenase/glutamyl-tRNA reductase" evidence="15">
    <location>
        <begin position="173"/>
        <end position="304"/>
    </location>
</feature>
<name>A0A839GUR5_9BACT</name>
<evidence type="ECO:0000256" key="9">
    <source>
        <dbReference type="PIRSR" id="PIRSR000445-1"/>
    </source>
</evidence>
<comment type="domain">
    <text evidence="8">Possesses an unusual extended V-shaped dimeric structure with each monomer consisting of three distinct domains arranged along a curved 'spinal' alpha-helix. The N-terminal catalytic domain specifically recognizes the glutamate moiety of the substrate. The second domain is the NADPH-binding domain, and the third C-terminal domain is responsible for dimerization.</text>
</comment>
<evidence type="ECO:0000256" key="3">
    <source>
        <dbReference type="ARBA" id="ARBA00012970"/>
    </source>
</evidence>
<protein>
    <recommendedName>
        <fullName evidence="3 8">Glutamyl-tRNA reductase</fullName>
        <shortName evidence="8">GluTR</shortName>
        <ecNumber evidence="3 8">1.2.1.70</ecNumber>
    </recommendedName>
</protein>
<comment type="function">
    <text evidence="8">Catalyzes the NADPH-dependent reduction of glutamyl-tRNA(Glu) to glutamate 1-semialdehyde (GSA).</text>
</comment>
<comment type="subunit">
    <text evidence="8">Homodimer.</text>
</comment>
<feature type="binding site" evidence="8 10">
    <location>
        <position position="111"/>
    </location>
    <ligand>
        <name>substrate</name>
    </ligand>
</feature>
<dbReference type="SUPFAM" id="SSF51735">
    <property type="entry name" value="NAD(P)-binding Rossmann-fold domains"/>
    <property type="match status" value="1"/>
</dbReference>
<feature type="site" description="Important for activity" evidence="8 12">
    <location>
        <position position="101"/>
    </location>
</feature>
<feature type="binding site" evidence="8 10">
    <location>
        <begin position="116"/>
        <end position="118"/>
    </location>
    <ligand>
        <name>substrate</name>
    </ligand>
</feature>
<dbReference type="AlphaFoldDB" id="A0A839GUR5"/>
<comment type="pathway">
    <text evidence="1 8 13">Porphyrin-containing compound metabolism; protoporphyrin-IX biosynthesis; 5-aminolevulinate from L-glutamyl-tRNA(Glu): step 1/2.</text>
</comment>
<dbReference type="PANTHER" id="PTHR43013">
    <property type="entry name" value="GLUTAMYL-TRNA REDUCTASE"/>
    <property type="match status" value="1"/>
</dbReference>
<keyword evidence="6 8" id="KW-0627">Porphyrin biosynthesis</keyword>
<dbReference type="InterPro" id="IPR036453">
    <property type="entry name" value="GluRdtase_dimer_dom_sf"/>
</dbReference>
<reference evidence="17 18" key="1">
    <citation type="submission" date="2020-08" db="EMBL/GenBank/DDBJ databases">
        <title>Genomic Encyclopedia of Type Strains, Phase IV (KMG-IV): sequencing the most valuable type-strain genomes for metagenomic binning, comparative biology and taxonomic classification.</title>
        <authorList>
            <person name="Goeker M."/>
        </authorList>
    </citation>
    <scope>NUCLEOTIDE SEQUENCE [LARGE SCALE GENOMIC DNA]</scope>
    <source>
        <strain evidence="17 18">DSM 29854</strain>
    </source>
</reference>
<organism evidence="17 18">
    <name type="scientific">Rufibacter quisquiliarum</name>
    <dbReference type="NCBI Taxonomy" id="1549639"/>
    <lineage>
        <taxon>Bacteria</taxon>
        <taxon>Pseudomonadati</taxon>
        <taxon>Bacteroidota</taxon>
        <taxon>Cytophagia</taxon>
        <taxon>Cytophagales</taxon>
        <taxon>Hymenobacteraceae</taxon>
        <taxon>Rufibacter</taxon>
    </lineage>
</organism>
<dbReference type="SUPFAM" id="SSF69075">
    <property type="entry name" value="Glutamyl tRNA-reductase dimerization domain"/>
    <property type="match status" value="1"/>
</dbReference>
<dbReference type="PANTHER" id="PTHR43013:SF1">
    <property type="entry name" value="GLUTAMYL-TRNA REDUCTASE"/>
    <property type="match status" value="1"/>
</dbReference>
<evidence type="ECO:0000256" key="6">
    <source>
        <dbReference type="ARBA" id="ARBA00023244"/>
    </source>
</evidence>
<dbReference type="Proteomes" id="UP000563094">
    <property type="component" value="Unassembled WGS sequence"/>
</dbReference>